<feature type="region of interest" description="Disordered" evidence="1">
    <location>
        <begin position="1390"/>
        <end position="1439"/>
    </location>
</feature>
<feature type="region of interest" description="Disordered" evidence="1">
    <location>
        <begin position="644"/>
        <end position="690"/>
    </location>
</feature>
<feature type="compositionally biased region" description="Basic and acidic residues" evidence="1">
    <location>
        <begin position="983"/>
        <end position="996"/>
    </location>
</feature>
<accession>A0A2J7QMZ8</accession>
<protein>
    <submittedName>
        <fullName evidence="2">Uncharacterized protein</fullName>
    </submittedName>
</protein>
<feature type="compositionally biased region" description="Polar residues" evidence="1">
    <location>
        <begin position="1337"/>
        <end position="1352"/>
    </location>
</feature>
<comment type="caution">
    <text evidence="2">The sequence shown here is derived from an EMBL/GenBank/DDBJ whole genome shotgun (WGS) entry which is preliminary data.</text>
</comment>
<feature type="compositionally biased region" description="Polar residues" evidence="1">
    <location>
        <begin position="1314"/>
        <end position="1327"/>
    </location>
</feature>
<feature type="compositionally biased region" description="Polar residues" evidence="1">
    <location>
        <begin position="1391"/>
        <end position="1409"/>
    </location>
</feature>
<sequence length="2126" mass="233094">MQSTQSEISMSSSADVYSSKRSSIIDPDTQLGLLEIDPYTHTKPDLSAIQDHIMASDGELAESTLPQLLHTQGQLGMSVVMGGAQLEQGVRNMTITQAVHDTQLSDPSGSEGPSRKTSFISDRSAELDDAIIISTQAKMCISDVFPSSQPSAEHHYQHQTNAQGSPPPDGQTLSSQVMPGASQTPNQQYTPENTIMPAVDQQALLLHPRLSQQNSLEKDSGPQTIADLQQKLLQLTSQPSSERVLTGTPPSHPATPQVQLTYDTYMQTLQQKLASISMPGAHTLGPLSPQSTLHATVASGSAVPTAVDVLSQPLLPTGVMGIDGIGVLPADQPIIVQPLAVLGPVQQMSVTPLMDSSNNSSGIMSPSQIASKEEVQRQLRPRPAAIDLHDLEQELAKIHTGHRHVALNQAPSGAQLGPTAATQVIPQPMAQLLTTVPLAVPTPVQPTNTPIFPTAVLQPNLVSVTDISVNTTPDEANVMGNRCESLENLTRSLDYNKETAEDIQEFVISHTVTSESETQTADPYTVELPASDSNHAEKDEGFVRGKPQEKMKLLDEKQQEQKLQQGKKADDSLTIKRISRFQVSVVQEDVAVSGSSQASWNSDTSDKPITTTAVKRGRFSVVTHPDHIAPVMPRIPDNGISIMPPTSDKRFPAVPPIHGKRLSSVSPISDTRITATPPLPDSRTSASPPVYDDVPECQLTESDCALKILHKAKPTSSLSSGTGFVSAASDSDYKFTSASIPSARNMVATNVTAEQLPTVPVSSADANIRPCSKSEQQATFQLCTPPISRKRQLPLTPAVDGTWNSLVSHCGLETGVSVSDPGNLMFKSTYHNTIQSNLSNNLSRNQENIVDVQQAALQLQQLSSLPVTVWPVNISSQSTTQDTVTQVKTIPHQPKTNFPGSESGVHTLPVKQTVQSNSNHQFQIQNDVFGFISNTALPLNTCIKSSEDGTFRRQSIDHPKFLVNHNPAPLQRYSLNMIHTQTGHEDNKEGNERGADEYNSSYSAQPHKPYQQEPLVSCKHSNHNHVPGLPNQTQRLVNVPFSKSEQQSIERQNCLPPHQPTKTVVPSELTLKQAGSITNASISQKGHTSHHYRKCTISSSYFDPENSLRSIEEGRGDFLNHSLEHGSERCGHRSGSYLGTNTQKEVDPFTVEKLKYPSKYGGSFLTCTEFPKASIIHANSVADFRHFPVAQTHKNSSARRRFRTRSMSQDPTLNTEKGAAVSPRKYFEPLNKWSSFSNLEKVDKTGNVHRNTCEADNQLLRGNIHEWKPLQQRRKLPVPPFAPKPFDMNYSDSSNQVSGHKLSLSQVSNKYASTGDLTTHQPLSSKRPQYRRCTSIEPPSSQYRLPSQHLSGTTPVIDLHHRAGSQLNAWHSTTDIMKDTNNPFRKLIKQSHPSSSQESLNALSNYPSSRNDEESSENCSNTTDNDNDPPIKKTTKPCYVSLSQEPRDLLRAKLKQAKSMSNLALFNRNQAMCVSPKSSPKSSPSVSRTSLHPHDAFSIHKSRNEIVTCMPQSCDFHRDLDPVYHTIHAGMKPPKYLIDWEHKLQYSNKEVEDISNLSEASSNDMEYLDSRSYFEGDESQDDDIFYSHIIPSTSSQDQESIAYKFHRETEDCVDEDGNLQTSPILGRSLKQQLKAECLYPNPTATESQFQFSRTHEDLLQSEHKKSQKLKSLSAGQTQKRAIYAGKKYEDVVLSQLHYSDENQVIPSGGRFENSSNPNIDGRRRTEHPAQYVSSHRSRERDLYQHTVMDSESEEECIPHSLMNNDEFRLLIRRQELEMEALKQKHHKEIVAFQHQHFMQQLNINTGKFQTFQQISTSSAPTISNPAAAAMYPIMYQPMTPAYAAVSAPRAPGASLEDYSMYSTAPQSPTFEASGCPSVTNTPPQSVNGKPHSMTSEEIFHLTGAANQVLTRPVVINTANGPQFLSNHLGVVNPNGTVIGYNPTVFHQGNSLGSPNTAVNGCLGAEPGNIVTVRPDLGQMPPSGGIHYTEPLWVPVSSANQANPHMIPNSSQCFNQYPVGSFSGLPGFHHVSTVTGSLLQVAHGPSPQLSASVGTPGYYLQPDVTPHLQTGMRFVYETQLPHDGTVCPTPQPSTPVHSAGPASPSDHLLAGQNEKHHSRTGEQGEES</sequence>
<keyword evidence="3" id="KW-1185">Reference proteome</keyword>
<reference evidence="2 3" key="1">
    <citation type="submission" date="2017-12" db="EMBL/GenBank/DDBJ databases">
        <title>Hemimetabolous genomes reveal molecular basis of termite eusociality.</title>
        <authorList>
            <person name="Harrison M.C."/>
            <person name="Jongepier E."/>
            <person name="Robertson H.M."/>
            <person name="Arning N."/>
            <person name="Bitard-Feildel T."/>
            <person name="Chao H."/>
            <person name="Childers C.P."/>
            <person name="Dinh H."/>
            <person name="Doddapaneni H."/>
            <person name="Dugan S."/>
            <person name="Gowin J."/>
            <person name="Greiner C."/>
            <person name="Han Y."/>
            <person name="Hu H."/>
            <person name="Hughes D.S.T."/>
            <person name="Huylmans A.-K."/>
            <person name="Kemena C."/>
            <person name="Kremer L.P.M."/>
            <person name="Lee S.L."/>
            <person name="Lopez-Ezquerra A."/>
            <person name="Mallet L."/>
            <person name="Monroy-Kuhn J.M."/>
            <person name="Moser A."/>
            <person name="Murali S.C."/>
            <person name="Muzny D.M."/>
            <person name="Otani S."/>
            <person name="Piulachs M.-D."/>
            <person name="Poelchau M."/>
            <person name="Qu J."/>
            <person name="Schaub F."/>
            <person name="Wada-Katsumata A."/>
            <person name="Worley K.C."/>
            <person name="Xie Q."/>
            <person name="Ylla G."/>
            <person name="Poulsen M."/>
            <person name="Gibbs R.A."/>
            <person name="Schal C."/>
            <person name="Richards S."/>
            <person name="Belles X."/>
            <person name="Korb J."/>
            <person name="Bornberg-Bauer E."/>
        </authorList>
    </citation>
    <scope>NUCLEOTIDE SEQUENCE [LARGE SCALE GENOMIC DNA]</scope>
    <source>
        <tissue evidence="2">Whole body</tissue>
    </source>
</reference>
<feature type="region of interest" description="Disordered" evidence="1">
    <location>
        <begin position="513"/>
        <end position="544"/>
    </location>
</feature>
<organism evidence="2 3">
    <name type="scientific">Cryptotermes secundus</name>
    <dbReference type="NCBI Taxonomy" id="105785"/>
    <lineage>
        <taxon>Eukaryota</taxon>
        <taxon>Metazoa</taxon>
        <taxon>Ecdysozoa</taxon>
        <taxon>Arthropoda</taxon>
        <taxon>Hexapoda</taxon>
        <taxon>Insecta</taxon>
        <taxon>Pterygota</taxon>
        <taxon>Neoptera</taxon>
        <taxon>Polyneoptera</taxon>
        <taxon>Dictyoptera</taxon>
        <taxon>Blattodea</taxon>
        <taxon>Blattoidea</taxon>
        <taxon>Termitoidae</taxon>
        <taxon>Kalotermitidae</taxon>
        <taxon>Cryptotermitinae</taxon>
        <taxon>Cryptotermes</taxon>
    </lineage>
</organism>
<feature type="region of interest" description="Disordered" evidence="1">
    <location>
        <begin position="2082"/>
        <end position="2126"/>
    </location>
</feature>
<proteinExistence type="predicted"/>
<evidence type="ECO:0000313" key="3">
    <source>
        <dbReference type="Proteomes" id="UP000235965"/>
    </source>
</evidence>
<feature type="compositionally biased region" description="Basic and acidic residues" evidence="1">
    <location>
        <begin position="2112"/>
        <end position="2126"/>
    </location>
</feature>
<feature type="region of interest" description="Disordered" evidence="1">
    <location>
        <begin position="145"/>
        <end position="191"/>
    </location>
</feature>
<gene>
    <name evidence="2" type="ORF">B7P43_G07281</name>
</gene>
<feature type="compositionally biased region" description="Polar residues" evidence="1">
    <location>
        <begin position="1205"/>
        <end position="1215"/>
    </location>
</feature>
<name>A0A2J7QMZ8_9NEOP</name>
<feature type="region of interest" description="Disordered" evidence="1">
    <location>
        <begin position="1314"/>
        <end position="1352"/>
    </location>
</feature>
<feature type="region of interest" description="Disordered" evidence="1">
    <location>
        <begin position="101"/>
        <end position="122"/>
    </location>
</feature>
<feature type="compositionally biased region" description="Polar residues" evidence="1">
    <location>
        <begin position="593"/>
        <end position="611"/>
    </location>
</feature>
<dbReference type="EMBL" id="NEVH01013202">
    <property type="protein sequence ID" value="PNF29956.1"/>
    <property type="molecule type" value="Genomic_DNA"/>
</dbReference>
<feature type="region of interest" description="Disordered" evidence="1">
    <location>
        <begin position="1192"/>
        <end position="1219"/>
    </location>
</feature>
<dbReference type="InParanoid" id="A0A2J7QMZ8"/>
<feature type="region of interest" description="Disordered" evidence="1">
    <location>
        <begin position="1"/>
        <end position="21"/>
    </location>
</feature>
<evidence type="ECO:0000313" key="2">
    <source>
        <dbReference type="EMBL" id="PNF29956.1"/>
    </source>
</evidence>
<dbReference type="STRING" id="105785.A0A2J7QMZ8"/>
<feature type="compositionally biased region" description="Basic and acidic residues" evidence="1">
    <location>
        <begin position="534"/>
        <end position="544"/>
    </location>
</feature>
<dbReference type="Proteomes" id="UP000235965">
    <property type="component" value="Unassembled WGS sequence"/>
</dbReference>
<feature type="compositionally biased region" description="Low complexity" evidence="1">
    <location>
        <begin position="1"/>
        <end position="13"/>
    </location>
</feature>
<feature type="compositionally biased region" description="Polar residues" evidence="1">
    <location>
        <begin position="513"/>
        <end position="522"/>
    </location>
</feature>
<feature type="region of interest" description="Disordered" evidence="1">
    <location>
        <begin position="1871"/>
        <end position="1891"/>
    </location>
</feature>
<feature type="compositionally biased region" description="Polar residues" evidence="1">
    <location>
        <begin position="663"/>
        <end position="674"/>
    </location>
</feature>
<feature type="compositionally biased region" description="Polar residues" evidence="1">
    <location>
        <begin position="171"/>
        <end position="191"/>
    </location>
</feature>
<feature type="region of interest" description="Disordered" evidence="1">
    <location>
        <begin position="592"/>
        <end position="611"/>
    </location>
</feature>
<feature type="region of interest" description="Disordered" evidence="1">
    <location>
        <begin position="983"/>
        <end position="1011"/>
    </location>
</feature>
<evidence type="ECO:0000256" key="1">
    <source>
        <dbReference type="SAM" id="MobiDB-lite"/>
    </source>
</evidence>
<dbReference type="OrthoDB" id="4062651at2759"/>